<proteinExistence type="predicted"/>
<dbReference type="NCBIfam" id="NF040801">
    <property type="entry name" value="spore_GerD"/>
    <property type="match status" value="1"/>
</dbReference>
<keyword evidence="4" id="KW-1185">Reference proteome</keyword>
<feature type="signal peptide" evidence="2">
    <location>
        <begin position="1"/>
        <end position="20"/>
    </location>
</feature>
<dbReference type="AlphaFoldDB" id="A0A160III0"/>
<dbReference type="OrthoDB" id="2375836at2"/>
<evidence type="ECO:0000313" key="4">
    <source>
        <dbReference type="Proteomes" id="UP000076623"/>
    </source>
</evidence>
<feature type="chain" id="PRO_5043825642" evidence="2">
    <location>
        <begin position="21"/>
        <end position="207"/>
    </location>
</feature>
<dbReference type="STRING" id="1221500.ABE65_000795"/>
<evidence type="ECO:0000256" key="2">
    <source>
        <dbReference type="SAM" id="SignalP"/>
    </source>
</evidence>
<dbReference type="KEGG" id="fpn:ABE65_000795"/>
<keyword evidence="2" id="KW-0732">Signal</keyword>
<evidence type="ECO:0000313" key="3">
    <source>
        <dbReference type="EMBL" id="ANC75487.1"/>
    </source>
</evidence>
<accession>A0A160III0</accession>
<name>A0A160III0_9BACL</name>
<dbReference type="EMBL" id="CP015378">
    <property type="protein sequence ID" value="ANC75487.1"/>
    <property type="molecule type" value="Genomic_DNA"/>
</dbReference>
<dbReference type="PROSITE" id="PS51257">
    <property type="entry name" value="PROKAR_LIPOPROTEIN"/>
    <property type="match status" value="1"/>
</dbReference>
<dbReference type="Pfam" id="PF17898">
    <property type="entry name" value="GerD"/>
    <property type="match status" value="1"/>
</dbReference>
<sequence>MKKLYIFLFCISLAALSGCAQEAQGSSQVDYEATKKMLVDLLKTDEGKKAIKEVLSDKEIQQDILIDQEVIKQTIEKQLLSEKGQKFWQTLFKDPKFSVAFAKSMRKEHEKLMKDLMKDPQYQAEVMKIMQNPQMAEKLLSLVDTQPVRKEMKKVMLETFESPIVQAQIQEMLKKVAHEEIDQSISKKGKEASTGGGQQQQDSTSPQ</sequence>
<dbReference type="Proteomes" id="UP000076623">
    <property type="component" value="Chromosome"/>
</dbReference>
<reference evidence="3 4" key="1">
    <citation type="submission" date="2016-04" db="EMBL/GenBank/DDBJ databases">
        <title>Complete genome sequence of Fictibacillus phosphorivorans G25-29, a strain toxic to nematodes.</title>
        <authorList>
            <person name="Zheng Z."/>
        </authorList>
    </citation>
    <scope>NUCLEOTIDE SEQUENCE [LARGE SCALE GENOMIC DNA]</scope>
    <source>
        <strain evidence="3 4">G25-29</strain>
    </source>
</reference>
<dbReference type="InterPro" id="IPR041262">
    <property type="entry name" value="GerD_central"/>
</dbReference>
<organism evidence="3 4">
    <name type="scientific">Fictibacillus phosphorivorans</name>
    <dbReference type="NCBI Taxonomy" id="1221500"/>
    <lineage>
        <taxon>Bacteria</taxon>
        <taxon>Bacillati</taxon>
        <taxon>Bacillota</taxon>
        <taxon>Bacilli</taxon>
        <taxon>Bacillales</taxon>
        <taxon>Fictibacillaceae</taxon>
        <taxon>Fictibacillus</taxon>
    </lineage>
</organism>
<dbReference type="RefSeq" id="WP_066390709.1">
    <property type="nucleotide sequence ID" value="NZ_CP015378.1"/>
</dbReference>
<feature type="region of interest" description="Disordered" evidence="1">
    <location>
        <begin position="180"/>
        <end position="207"/>
    </location>
</feature>
<evidence type="ECO:0000256" key="1">
    <source>
        <dbReference type="SAM" id="MobiDB-lite"/>
    </source>
</evidence>
<gene>
    <name evidence="3" type="ORF">ABE65_000795</name>
</gene>
<protein>
    <submittedName>
        <fullName evidence="3">Spore gernimation protein GerD</fullName>
    </submittedName>
</protein>